<comment type="caution">
    <text evidence="9">The sequence shown here is derived from an EMBL/GenBank/DDBJ whole genome shotgun (WGS) entry which is preliminary data.</text>
</comment>
<dbReference type="PANTHER" id="PTHR11431:SF75">
    <property type="entry name" value="FERRITIN"/>
    <property type="match status" value="1"/>
</dbReference>
<dbReference type="OrthoDB" id="186462at2759"/>
<dbReference type="InterPro" id="IPR008331">
    <property type="entry name" value="Ferritin_DPS_dom"/>
</dbReference>
<keyword evidence="7" id="KW-1133">Transmembrane helix</keyword>
<dbReference type="GO" id="GO:0006879">
    <property type="term" value="P:intracellular iron ion homeostasis"/>
    <property type="evidence" value="ECO:0007669"/>
    <property type="project" value="UniProtKB-KW"/>
</dbReference>
<dbReference type="GO" id="GO:0004322">
    <property type="term" value="F:ferroxidase activity"/>
    <property type="evidence" value="ECO:0007669"/>
    <property type="project" value="UniProtKB-EC"/>
</dbReference>
<comment type="catalytic activity">
    <reaction evidence="6">
        <text>4 Fe(2+) + O2 + 4 H(+) = 4 Fe(3+) + 2 H2O</text>
        <dbReference type="Rhea" id="RHEA:11148"/>
        <dbReference type="ChEBI" id="CHEBI:15377"/>
        <dbReference type="ChEBI" id="CHEBI:15378"/>
        <dbReference type="ChEBI" id="CHEBI:15379"/>
        <dbReference type="ChEBI" id="CHEBI:29033"/>
        <dbReference type="ChEBI" id="CHEBI:29034"/>
        <dbReference type="EC" id="1.16.3.1"/>
    </reaction>
</comment>
<organism evidence="9 10">
    <name type="scientific">Circinella minor</name>
    <dbReference type="NCBI Taxonomy" id="1195481"/>
    <lineage>
        <taxon>Eukaryota</taxon>
        <taxon>Fungi</taxon>
        <taxon>Fungi incertae sedis</taxon>
        <taxon>Mucoromycota</taxon>
        <taxon>Mucoromycotina</taxon>
        <taxon>Mucoromycetes</taxon>
        <taxon>Mucorales</taxon>
        <taxon>Lichtheimiaceae</taxon>
        <taxon>Circinella</taxon>
    </lineage>
</organism>
<feature type="binding site" evidence="5">
    <location>
        <position position="60"/>
    </location>
    <ligand>
        <name>Fe cation</name>
        <dbReference type="ChEBI" id="CHEBI:24875"/>
        <label>1</label>
    </ligand>
</feature>
<dbReference type="Gene3D" id="1.20.1260.10">
    <property type="match status" value="1"/>
</dbReference>
<dbReference type="InterPro" id="IPR009040">
    <property type="entry name" value="Ferritin-like_diiron"/>
</dbReference>
<dbReference type="SUPFAM" id="SSF47240">
    <property type="entry name" value="Ferritin-like"/>
    <property type="match status" value="1"/>
</dbReference>
<keyword evidence="4 5" id="KW-0408">Iron</keyword>
<evidence type="ECO:0000256" key="5">
    <source>
        <dbReference type="PIRSR" id="PIRSR601519-1"/>
    </source>
</evidence>
<comment type="function">
    <text evidence="6">Stores iron in a soluble, non-toxic, readily available form. Important for iron homeostasis. Iron is taken up in the ferrous form and deposited as ferric hydroxides after oxidation.</text>
</comment>
<dbReference type="EC" id="1.16.3.1" evidence="6"/>
<dbReference type="AlphaFoldDB" id="A0A8H7VTH1"/>
<dbReference type="EMBL" id="JAEPRB010000016">
    <property type="protein sequence ID" value="KAG2226494.1"/>
    <property type="molecule type" value="Genomic_DNA"/>
</dbReference>
<evidence type="ECO:0000256" key="7">
    <source>
        <dbReference type="SAM" id="Phobius"/>
    </source>
</evidence>
<dbReference type="InterPro" id="IPR001519">
    <property type="entry name" value="Ferritin"/>
</dbReference>
<keyword evidence="3 5" id="KW-0479">Metal-binding</keyword>
<evidence type="ECO:0000256" key="2">
    <source>
        <dbReference type="ARBA" id="ARBA00022434"/>
    </source>
</evidence>
<name>A0A8H7VTH1_9FUNG</name>
<keyword evidence="7" id="KW-0472">Membrane</keyword>
<dbReference type="PANTHER" id="PTHR11431">
    <property type="entry name" value="FERRITIN"/>
    <property type="match status" value="1"/>
</dbReference>
<sequence>METSIAKQNFSIESENGLNQQIQIDQIAQQQYLSTAAYFDRDDVALPGLVKHFLEEAEHEGERVQTFIDYQQMRGGVAIVKEVPQPSVRMKLIFFLFFYLIQFHEFSYFTIK</sequence>
<dbReference type="GO" id="GO:0008199">
    <property type="term" value="F:ferric iron binding"/>
    <property type="evidence" value="ECO:0007669"/>
    <property type="project" value="InterPro"/>
</dbReference>
<keyword evidence="10" id="KW-1185">Reference proteome</keyword>
<keyword evidence="2 6" id="KW-0409">Iron storage</keyword>
<keyword evidence="6" id="KW-0560">Oxidoreductase</keyword>
<dbReference type="Pfam" id="PF00210">
    <property type="entry name" value="Ferritin"/>
    <property type="match status" value="1"/>
</dbReference>
<proteinExistence type="inferred from homology"/>
<comment type="similarity">
    <text evidence="1 6">Belongs to the ferritin family.</text>
</comment>
<evidence type="ECO:0000256" key="3">
    <source>
        <dbReference type="ARBA" id="ARBA00022723"/>
    </source>
</evidence>
<dbReference type="InterPro" id="IPR009078">
    <property type="entry name" value="Ferritin-like_SF"/>
</dbReference>
<dbReference type="Proteomes" id="UP000646827">
    <property type="component" value="Unassembled WGS sequence"/>
</dbReference>
<feature type="transmembrane region" description="Helical" evidence="7">
    <location>
        <begin position="92"/>
        <end position="111"/>
    </location>
</feature>
<dbReference type="PROSITE" id="PS50905">
    <property type="entry name" value="FERRITIN_LIKE"/>
    <property type="match status" value="1"/>
</dbReference>
<evidence type="ECO:0000313" key="10">
    <source>
        <dbReference type="Proteomes" id="UP000646827"/>
    </source>
</evidence>
<dbReference type="GO" id="GO:0008198">
    <property type="term" value="F:ferrous iron binding"/>
    <property type="evidence" value="ECO:0007669"/>
    <property type="project" value="TreeGrafter"/>
</dbReference>
<evidence type="ECO:0000256" key="1">
    <source>
        <dbReference type="ARBA" id="ARBA00007513"/>
    </source>
</evidence>
<dbReference type="GO" id="GO:0006826">
    <property type="term" value="P:iron ion transport"/>
    <property type="evidence" value="ECO:0007669"/>
    <property type="project" value="InterPro"/>
</dbReference>
<keyword evidence="7" id="KW-0812">Transmembrane</keyword>
<evidence type="ECO:0000259" key="8">
    <source>
        <dbReference type="PROSITE" id="PS50905"/>
    </source>
</evidence>
<evidence type="ECO:0000256" key="4">
    <source>
        <dbReference type="ARBA" id="ARBA00023004"/>
    </source>
</evidence>
<reference evidence="9 10" key="1">
    <citation type="submission" date="2020-12" db="EMBL/GenBank/DDBJ databases">
        <title>Metabolic potential, ecology and presence of endohyphal bacteria is reflected in genomic diversity of Mucoromycotina.</title>
        <authorList>
            <person name="Muszewska A."/>
            <person name="Okrasinska A."/>
            <person name="Steczkiewicz K."/>
            <person name="Drgas O."/>
            <person name="Orlowska M."/>
            <person name="Perlinska-Lenart U."/>
            <person name="Aleksandrzak-Piekarczyk T."/>
            <person name="Szatraj K."/>
            <person name="Zielenkiewicz U."/>
            <person name="Pilsyk S."/>
            <person name="Malc E."/>
            <person name="Mieczkowski P."/>
            <person name="Kruszewska J.S."/>
            <person name="Biernat P."/>
            <person name="Pawlowska J."/>
        </authorList>
    </citation>
    <scope>NUCLEOTIDE SEQUENCE [LARGE SCALE GENOMIC DNA]</scope>
    <source>
        <strain evidence="9 10">CBS 142.35</strain>
    </source>
</reference>
<evidence type="ECO:0000256" key="6">
    <source>
        <dbReference type="RuleBase" id="RU361145"/>
    </source>
</evidence>
<feature type="domain" description="Ferritin-like diiron" evidence="8">
    <location>
        <begin position="8"/>
        <end position="112"/>
    </location>
</feature>
<evidence type="ECO:0000313" key="9">
    <source>
        <dbReference type="EMBL" id="KAG2226494.1"/>
    </source>
</evidence>
<protein>
    <recommendedName>
        <fullName evidence="6">Ferritin</fullName>
        <ecNumber evidence="6">1.16.3.1</ecNumber>
    </recommendedName>
</protein>
<gene>
    <name evidence="9" type="ORF">INT45_014238</name>
</gene>
<dbReference type="InterPro" id="IPR012347">
    <property type="entry name" value="Ferritin-like"/>
</dbReference>
<accession>A0A8H7VTH1</accession>
<dbReference type="GO" id="GO:0005737">
    <property type="term" value="C:cytoplasm"/>
    <property type="evidence" value="ECO:0007669"/>
    <property type="project" value="TreeGrafter"/>
</dbReference>